<name>A0A674GM38_TAEGU</name>
<feature type="compositionally biased region" description="Pro residues" evidence="20">
    <location>
        <begin position="1"/>
        <end position="11"/>
    </location>
</feature>
<evidence type="ECO:0000256" key="1">
    <source>
        <dbReference type="ARBA" id="ARBA00001974"/>
    </source>
</evidence>
<evidence type="ECO:0000313" key="24">
    <source>
        <dbReference type="Proteomes" id="UP000007754"/>
    </source>
</evidence>
<evidence type="ECO:0000256" key="13">
    <source>
        <dbReference type="ARBA" id="ARBA00023002"/>
    </source>
</evidence>
<keyword evidence="21" id="KW-1133">Transmembrane helix</keyword>
<evidence type="ECO:0000256" key="7">
    <source>
        <dbReference type="ARBA" id="ARBA00012312"/>
    </source>
</evidence>
<evidence type="ECO:0000256" key="20">
    <source>
        <dbReference type="SAM" id="MobiDB-lite"/>
    </source>
</evidence>
<dbReference type="Pfam" id="PF08491">
    <property type="entry name" value="SE"/>
    <property type="match status" value="1"/>
</dbReference>
<evidence type="ECO:0000256" key="18">
    <source>
        <dbReference type="ARBA" id="ARBA00071190"/>
    </source>
</evidence>
<reference evidence="23" key="3">
    <citation type="submission" date="2025-09" db="UniProtKB">
        <authorList>
            <consortium name="Ensembl"/>
        </authorList>
    </citation>
    <scope>IDENTIFICATION</scope>
</reference>
<comment type="function">
    <text evidence="2">Catalyzes the stereospecific oxidation of squalene to (S)-2,3-epoxysqualene, and is considered to be a rate-limiting enzyme in steroid biosynthesis.</text>
</comment>
<feature type="domain" description="Squalene epoxidase" evidence="22">
    <location>
        <begin position="406"/>
        <end position="677"/>
    </location>
</feature>
<dbReference type="PANTHER" id="PTHR10835">
    <property type="entry name" value="SQUALENE MONOOXYGENASE"/>
    <property type="match status" value="1"/>
</dbReference>
<evidence type="ECO:0000256" key="9">
    <source>
        <dbReference type="ARBA" id="ARBA00022824"/>
    </source>
</evidence>
<proteinExistence type="inferred from homology"/>
<evidence type="ECO:0000256" key="14">
    <source>
        <dbReference type="ARBA" id="ARBA00023098"/>
    </source>
</evidence>
<evidence type="ECO:0000256" key="19">
    <source>
        <dbReference type="ARBA" id="ARBA00075988"/>
    </source>
</evidence>
<accession>A0A674GM38</accession>
<comment type="pathway">
    <text evidence="5">Terpene metabolism; lanosterol biosynthesis; lanosterol from farnesyl diphosphate: step 2/3.</text>
</comment>
<comment type="subcellular location">
    <subcellularLocation>
        <location evidence="4">Endoplasmic reticulum membrane</location>
        <topology evidence="4">Peripheral membrane protein</topology>
    </subcellularLocation>
    <subcellularLocation>
        <location evidence="3">Microsome membrane</location>
        <topology evidence="3">Peripheral membrane protein</topology>
    </subcellularLocation>
</comment>
<dbReference type="InterPro" id="IPR040125">
    <property type="entry name" value="Squalene_monox"/>
</dbReference>
<evidence type="ECO:0000256" key="15">
    <source>
        <dbReference type="ARBA" id="ARBA00023136"/>
    </source>
</evidence>
<dbReference type="InterPro" id="IPR036188">
    <property type="entry name" value="FAD/NAD-bd_sf"/>
</dbReference>
<sequence>MAAGPPPPFAPVAPGSLPQPHSSREAPPAAGSGSRREAAAPHLPSVRRLRGAAGRAGRAEHSRTPPGRAPSYHRPAPAPLPHPGREGSGSIAVASGAESRHRAGLGTAEGCPGAGTRDSRVREGTLEKTFCILFFFPVRNLCPSSCGSLASIHLRRSFGATAEIIDPHDVDLSGYHFRGPRQRHQQKQKSQLGVVSDVLSALPLVGFFWAKPTPASQQLEQPKSRKGKREVNFSDVYLTDTAPNTTLSPQYDPEIIIVGSGVLGSSLATVLSRDGRKVTVIERDLKEPDRIVGELLQPGGFNALRDLGLEDAVEGIDSQIVNGYIIHDLESKLEVEIPYPTSEDGRVASGRSFHHGQFIMGLRRAAMAEPNAKFIEGTVLQLLEEDDCVVGVQYKDKETGDIKELHAPLIVVADGLFSKFRKNLVSSKVTVSSHFVGCILKDASQFKANYAELVLAKTSPVLIYKISSTETRVLVDIRGEMPKNLKEYMIETIHPQLPDHLKEPFLIAVQNDRLRTMPASFLPPSAVNKKGVLLLGDAYNIRHPLTGGGMSVILNDVKIWRSLLQDIPDLYEDSDVLKAKRIFYWSRKKSHSFVVNVLAQALYELFAATDDSLHQLKKACFHYFRLGGECVTGPVGLLSVLSPKPMVLIGHFFAVALYAVYFCFKSESWITIPRAIFSSGAILYRSCSIIFPLIYSEMKYLVY</sequence>
<keyword evidence="15 21" id="KW-0472">Membrane</keyword>
<dbReference type="FunFam" id="3.50.50.60:FF:000104">
    <property type="entry name" value="Squalene monooxygenase"/>
    <property type="match status" value="1"/>
</dbReference>
<dbReference type="GO" id="GO:0071949">
    <property type="term" value="F:FAD binding"/>
    <property type="evidence" value="ECO:0007669"/>
    <property type="project" value="Ensembl"/>
</dbReference>
<comment type="similarity">
    <text evidence="6">Belongs to the squalene monooxygenase family.</text>
</comment>
<dbReference type="GeneTree" id="ENSGT00390000011759"/>
<dbReference type="PANTHER" id="PTHR10835:SF0">
    <property type="entry name" value="SQUALENE MONOOXYGENASE"/>
    <property type="match status" value="1"/>
</dbReference>
<dbReference type="Gene3D" id="3.50.50.60">
    <property type="entry name" value="FAD/NAD(P)-binding domain"/>
    <property type="match status" value="1"/>
</dbReference>
<evidence type="ECO:0000256" key="17">
    <source>
        <dbReference type="ARBA" id="ARBA00063671"/>
    </source>
</evidence>
<evidence type="ECO:0000256" key="8">
    <source>
        <dbReference type="ARBA" id="ARBA00022630"/>
    </source>
</evidence>
<dbReference type="InterPro" id="IPR013698">
    <property type="entry name" value="Squalene_epoxidase"/>
</dbReference>
<dbReference type="GO" id="GO:0042127">
    <property type="term" value="P:regulation of cell population proliferation"/>
    <property type="evidence" value="ECO:0007669"/>
    <property type="project" value="Ensembl"/>
</dbReference>
<evidence type="ECO:0000256" key="3">
    <source>
        <dbReference type="ARBA" id="ARBA00004174"/>
    </source>
</evidence>
<keyword evidence="9" id="KW-0256">Endoplasmic reticulum</keyword>
<dbReference type="InParanoid" id="A0A674GM38"/>
<feature type="transmembrane region" description="Helical" evidence="21">
    <location>
        <begin position="676"/>
        <end position="695"/>
    </location>
</feature>
<evidence type="ECO:0000256" key="2">
    <source>
        <dbReference type="ARBA" id="ARBA00002173"/>
    </source>
</evidence>
<evidence type="ECO:0000259" key="22">
    <source>
        <dbReference type="Pfam" id="PF08491"/>
    </source>
</evidence>
<evidence type="ECO:0000256" key="10">
    <source>
        <dbReference type="ARBA" id="ARBA00022827"/>
    </source>
</evidence>
<protein>
    <recommendedName>
        <fullName evidence="18">Squalene monooxygenase</fullName>
        <ecNumber evidence="7">1.14.14.17</ecNumber>
    </recommendedName>
    <alternativeName>
        <fullName evidence="19">Squalene epoxidase</fullName>
    </alternativeName>
</protein>
<dbReference type="Proteomes" id="UP000007754">
    <property type="component" value="Chromosome 2"/>
</dbReference>
<dbReference type="SUPFAM" id="SSF51905">
    <property type="entry name" value="FAD/NAD(P)-binding domain"/>
    <property type="match status" value="1"/>
</dbReference>
<organism evidence="23 24">
    <name type="scientific">Taeniopygia guttata</name>
    <name type="common">Zebra finch</name>
    <name type="synonym">Poephila guttata</name>
    <dbReference type="NCBI Taxonomy" id="59729"/>
    <lineage>
        <taxon>Eukaryota</taxon>
        <taxon>Metazoa</taxon>
        <taxon>Chordata</taxon>
        <taxon>Craniata</taxon>
        <taxon>Vertebrata</taxon>
        <taxon>Euteleostomi</taxon>
        <taxon>Archelosauria</taxon>
        <taxon>Archosauria</taxon>
        <taxon>Dinosauria</taxon>
        <taxon>Saurischia</taxon>
        <taxon>Theropoda</taxon>
        <taxon>Coelurosauria</taxon>
        <taxon>Aves</taxon>
        <taxon>Neognathae</taxon>
        <taxon>Neoaves</taxon>
        <taxon>Telluraves</taxon>
        <taxon>Australaves</taxon>
        <taxon>Passeriformes</taxon>
        <taxon>Passeroidea</taxon>
        <taxon>Estrildidae</taxon>
        <taxon>Estrildinae</taxon>
        <taxon>Taeniopygia</taxon>
    </lineage>
</organism>
<evidence type="ECO:0000256" key="5">
    <source>
        <dbReference type="ARBA" id="ARBA00005018"/>
    </source>
</evidence>
<keyword evidence="21" id="KW-0812">Transmembrane</keyword>
<dbReference type="GO" id="GO:0140042">
    <property type="term" value="P:lipid droplet formation"/>
    <property type="evidence" value="ECO:0007669"/>
    <property type="project" value="Ensembl"/>
</dbReference>
<dbReference type="EC" id="1.14.14.17" evidence="7"/>
<comment type="subunit">
    <text evidence="17">Interacts (via N-terminal domain) with MARCHF6. Interacts with SMIM22; this interaction modulates lipid droplet formation.</text>
</comment>
<dbReference type="OMA" id="AKRTFYW"/>
<comment type="catalytic activity">
    <reaction evidence="16">
        <text>squalene + reduced [NADPH--hemoprotein reductase] + O2 = (S)-2,3-epoxysqualene + oxidized [NADPH--hemoprotein reductase] + H2O + H(+)</text>
        <dbReference type="Rhea" id="RHEA:25282"/>
        <dbReference type="Rhea" id="RHEA-COMP:11964"/>
        <dbReference type="Rhea" id="RHEA-COMP:11965"/>
        <dbReference type="ChEBI" id="CHEBI:15377"/>
        <dbReference type="ChEBI" id="CHEBI:15378"/>
        <dbReference type="ChEBI" id="CHEBI:15379"/>
        <dbReference type="ChEBI" id="CHEBI:15440"/>
        <dbReference type="ChEBI" id="CHEBI:15441"/>
        <dbReference type="ChEBI" id="CHEBI:57618"/>
        <dbReference type="ChEBI" id="CHEBI:58210"/>
        <dbReference type="EC" id="1.14.14.17"/>
    </reaction>
</comment>
<keyword evidence="12" id="KW-0492">Microsome</keyword>
<dbReference type="GO" id="GO:0005789">
    <property type="term" value="C:endoplasmic reticulum membrane"/>
    <property type="evidence" value="ECO:0007669"/>
    <property type="project" value="UniProtKB-SubCell"/>
</dbReference>
<keyword evidence="8" id="KW-0285">Flavoprotein</keyword>
<dbReference type="GO" id="GO:0006695">
    <property type="term" value="P:cholesterol biosynthetic process"/>
    <property type="evidence" value="ECO:0007669"/>
    <property type="project" value="Ensembl"/>
</dbReference>
<gene>
    <name evidence="23" type="primary">SQLE</name>
</gene>
<dbReference type="Ensembl" id="ENSTGUT00000022552.1">
    <property type="protein sequence ID" value="ENSTGUP00000023819.1"/>
    <property type="gene ID" value="ENSTGUG00000012490.2"/>
</dbReference>
<reference evidence="23 24" key="1">
    <citation type="journal article" date="2010" name="Nature">
        <title>The genome of a songbird.</title>
        <authorList>
            <person name="Warren W.C."/>
            <person name="Clayton D.F."/>
            <person name="Ellegren H."/>
            <person name="Arnold A.P."/>
            <person name="Hillier L.W."/>
            <person name="Kunstner A."/>
            <person name="Searle S."/>
            <person name="White S."/>
            <person name="Vilella A.J."/>
            <person name="Fairley S."/>
            <person name="Heger A."/>
            <person name="Kong L."/>
            <person name="Ponting C.P."/>
            <person name="Jarvis E.D."/>
            <person name="Mello C.V."/>
            <person name="Minx P."/>
            <person name="Lovell P."/>
            <person name="Velho T.A."/>
            <person name="Ferris M."/>
            <person name="Balakrishnan C.N."/>
            <person name="Sinha S."/>
            <person name="Blatti C."/>
            <person name="London S.E."/>
            <person name="Li Y."/>
            <person name="Lin Y.C."/>
            <person name="George J."/>
            <person name="Sweedler J."/>
            <person name="Southey B."/>
            <person name="Gunaratne P."/>
            <person name="Watson M."/>
            <person name="Nam K."/>
            <person name="Backstrom N."/>
            <person name="Smeds L."/>
            <person name="Nabholz B."/>
            <person name="Itoh Y."/>
            <person name="Whitney O."/>
            <person name="Pfenning A.R."/>
            <person name="Howard J."/>
            <person name="Volker M."/>
            <person name="Skinner B.M."/>
            <person name="Griffin D.K."/>
            <person name="Ye L."/>
            <person name="McLaren W.M."/>
            <person name="Flicek P."/>
            <person name="Quesada V."/>
            <person name="Velasco G."/>
            <person name="Lopez-Otin C."/>
            <person name="Puente X.S."/>
            <person name="Olender T."/>
            <person name="Lancet D."/>
            <person name="Smit A.F."/>
            <person name="Hubley R."/>
            <person name="Konkel M.K."/>
            <person name="Walker J.A."/>
            <person name="Batzer M.A."/>
            <person name="Gu W."/>
            <person name="Pollock D.D."/>
            <person name="Chen L."/>
            <person name="Cheng Z."/>
            <person name="Eichler E.E."/>
            <person name="Stapley J."/>
            <person name="Slate J."/>
            <person name="Ekblom R."/>
            <person name="Birkhead T."/>
            <person name="Burke T."/>
            <person name="Burt D."/>
            <person name="Scharff C."/>
            <person name="Adam I."/>
            <person name="Richard H."/>
            <person name="Sultan M."/>
            <person name="Soldatov A."/>
            <person name="Lehrach H."/>
            <person name="Edwards S.V."/>
            <person name="Yang S.P."/>
            <person name="Li X."/>
            <person name="Graves T."/>
            <person name="Fulton L."/>
            <person name="Nelson J."/>
            <person name="Chinwalla A."/>
            <person name="Hou S."/>
            <person name="Mardis E.R."/>
            <person name="Wilson R.K."/>
        </authorList>
    </citation>
    <scope>NUCLEOTIDE SEQUENCE [LARGE SCALE GENOMIC DNA]</scope>
</reference>
<evidence type="ECO:0000256" key="12">
    <source>
        <dbReference type="ARBA" id="ARBA00022848"/>
    </source>
</evidence>
<keyword evidence="24" id="KW-1185">Reference proteome</keyword>
<keyword evidence="14" id="KW-0443">Lipid metabolism</keyword>
<feature type="region of interest" description="Disordered" evidence="20">
    <location>
        <begin position="1"/>
        <end position="118"/>
    </location>
</feature>
<evidence type="ECO:0000256" key="4">
    <source>
        <dbReference type="ARBA" id="ARBA00004406"/>
    </source>
</evidence>
<dbReference type="PRINTS" id="PR00420">
    <property type="entry name" value="RNGMNOXGNASE"/>
</dbReference>
<comment type="cofactor">
    <cofactor evidence="1">
        <name>FAD</name>
        <dbReference type="ChEBI" id="CHEBI:57692"/>
    </cofactor>
</comment>
<evidence type="ECO:0000313" key="23">
    <source>
        <dbReference type="Ensembl" id="ENSTGUP00000023819.1"/>
    </source>
</evidence>
<evidence type="ECO:0000256" key="21">
    <source>
        <dbReference type="SAM" id="Phobius"/>
    </source>
</evidence>
<keyword evidence="11" id="KW-0832">Ubl conjugation</keyword>
<keyword evidence="13" id="KW-0560">Oxidoreductase</keyword>
<dbReference type="GO" id="GO:0004506">
    <property type="term" value="F:squalene monooxygenase activity"/>
    <property type="evidence" value="ECO:0007669"/>
    <property type="project" value="UniProtKB-EC"/>
</dbReference>
<feature type="transmembrane region" description="Helical" evidence="21">
    <location>
        <begin position="646"/>
        <end position="664"/>
    </location>
</feature>
<keyword evidence="10" id="KW-0274">FAD</keyword>
<evidence type="ECO:0000256" key="6">
    <source>
        <dbReference type="ARBA" id="ARBA00008802"/>
    </source>
</evidence>
<evidence type="ECO:0000256" key="11">
    <source>
        <dbReference type="ARBA" id="ARBA00022843"/>
    </source>
</evidence>
<dbReference type="AlphaFoldDB" id="A0A674GM38"/>
<evidence type="ECO:0000256" key="16">
    <source>
        <dbReference type="ARBA" id="ARBA00048658"/>
    </source>
</evidence>
<reference evidence="23" key="2">
    <citation type="submission" date="2025-08" db="UniProtKB">
        <authorList>
            <consortium name="Ensembl"/>
        </authorList>
    </citation>
    <scope>IDENTIFICATION</scope>
</reference>